<organism evidence="1">
    <name type="scientific">Candidatus Kentrum sp. LPFa</name>
    <dbReference type="NCBI Taxonomy" id="2126335"/>
    <lineage>
        <taxon>Bacteria</taxon>
        <taxon>Pseudomonadati</taxon>
        <taxon>Pseudomonadota</taxon>
        <taxon>Gammaproteobacteria</taxon>
        <taxon>Candidatus Kentrum</taxon>
    </lineage>
</organism>
<proteinExistence type="predicted"/>
<dbReference type="EMBL" id="CAADFM010000032">
    <property type="protein sequence ID" value="VFK10108.1"/>
    <property type="molecule type" value="Genomic_DNA"/>
</dbReference>
<accession>A0A450VZ82</accession>
<dbReference type="EMBL" id="CAADFP010000030">
    <property type="protein sequence ID" value="VFK26099.1"/>
    <property type="molecule type" value="Genomic_DNA"/>
</dbReference>
<gene>
    <name evidence="1" type="ORF">BECKLPF1236A_GA0070988_1003210</name>
    <name evidence="2" type="ORF">BECKLPF1236C_GA0070990_100309</name>
</gene>
<reference evidence="1" key="1">
    <citation type="submission" date="2019-02" db="EMBL/GenBank/DDBJ databases">
        <authorList>
            <person name="Gruber-Vodicka R. H."/>
            <person name="Seah K. B. B."/>
        </authorList>
    </citation>
    <scope>NUCLEOTIDE SEQUENCE</scope>
    <source>
        <strain evidence="1">BECK_S312</strain>
        <strain evidence="2">BECK_S426</strain>
    </source>
</reference>
<protein>
    <submittedName>
        <fullName evidence="1">Uncharacterized protein</fullName>
    </submittedName>
</protein>
<evidence type="ECO:0000313" key="2">
    <source>
        <dbReference type="EMBL" id="VFK26099.1"/>
    </source>
</evidence>
<dbReference type="Gene3D" id="3.30.930.10">
    <property type="entry name" value="Bira Bifunctional Protein, Domain 2"/>
    <property type="match status" value="1"/>
</dbReference>
<dbReference type="AlphaFoldDB" id="A0A450VZ82"/>
<dbReference type="InterPro" id="IPR045864">
    <property type="entry name" value="aa-tRNA-synth_II/BPL/LPL"/>
</dbReference>
<evidence type="ECO:0000313" key="1">
    <source>
        <dbReference type="EMBL" id="VFK10108.1"/>
    </source>
</evidence>
<sequence length="373" mass="42141">MTLIETYHKYRVFAQRKKLSWITPSPLVNAVDNKSFNYSLEEPILREFGSYFSFTHPYRFSTMQPCTRGADIGRIKKGKTQNHLALFHIFPTAFSLSPNLEKINVYHRDAIFDTVDYLRATGIDIRKLKVTYFSGGNLHDISNGYVSVHKTFPADIVTLQSFLEAGLENNQLVPLANLDTFVATFDGDEDFLAGNRFEIYHPLSDNSALLEIATGESLKYRQVRRNKVTIDILPAPCCATPVAIGLERLQAILENRTSVRSISALTDIADLLAPLLGSSARKDKLIAADFFRAAHLVLAQTHKTRLNASISEQRRVILSHLCRQSWNQDILASNFLPVLRRNAALHPWLPELADGAEIVADLLIKNIERRRYS</sequence>
<name>A0A450VZ82_9GAMM</name>